<organism evidence="8 9">
    <name type="scientific">Raineyella antarctica</name>
    <dbReference type="NCBI Taxonomy" id="1577474"/>
    <lineage>
        <taxon>Bacteria</taxon>
        <taxon>Bacillati</taxon>
        <taxon>Actinomycetota</taxon>
        <taxon>Actinomycetes</taxon>
        <taxon>Propionibacteriales</taxon>
        <taxon>Propionibacteriaceae</taxon>
        <taxon>Raineyella</taxon>
    </lineage>
</organism>
<sequence length="512" mass="53802">MSSTFSRRSLLLSGLGGAAALSLAACTRNPGTTQTAAAVASATPLSPGPGQNVVSTTLTPREVTLDLGGGVTARTWAYDDKPVGPVIRATAGSLLQVDVRNQLPASTSVHWHGIHLRNAADGVPGVTQQPIEAGATYRYEFVAPDPGTYFYHPHSGVQLDRGLYAPLIIDDPHEPGGYDAEWIVVLDDWTDGIGKGPDDILADFRAEKGTVGTGMGGMGSGGMGSGGMGSGGMGSGGMGGMHGGGSGSPLGDAGDIAYPHYLVNGRIATDPAVFEGKKGQRVRIRLINAASDTVFRVGLASHEMTVTHTDGFPVRPTPTRALFIAMGERFDLTVTLGDGVFPLVAQPEGKTGAPARALVRTSGGTAPSPQARIGELDTEPLLATALSPVGAAKLPDAAVDQTLDFQLNGQMQPYAWGINGKQFPNDEPLTLREGQRVRMRMTNMTSMVHPMHIHGHTWALPGSNGLRKDTVLVLPMQTIEADLQADNPGTWMYHCHNIYHAEMGMMTRLVYA</sequence>
<dbReference type="EMBL" id="FMYF01000002">
    <property type="protein sequence ID" value="SDB80458.1"/>
    <property type="molecule type" value="Genomic_DNA"/>
</dbReference>
<keyword evidence="8" id="KW-0132">Cell division</keyword>
<evidence type="ECO:0000256" key="1">
    <source>
        <dbReference type="ARBA" id="ARBA00022723"/>
    </source>
</evidence>
<reference evidence="8 9" key="1">
    <citation type="submission" date="2016-06" db="EMBL/GenBank/DDBJ databases">
        <authorList>
            <person name="Olsen C.W."/>
            <person name="Carey S."/>
            <person name="Hinshaw L."/>
            <person name="Karasin A.I."/>
        </authorList>
    </citation>
    <scope>NUCLEOTIDE SEQUENCE [LARGE SCALE GENOMIC DNA]</scope>
    <source>
        <strain evidence="8 9">LZ-22</strain>
    </source>
</reference>
<evidence type="ECO:0000256" key="3">
    <source>
        <dbReference type="ARBA" id="ARBA00023008"/>
    </source>
</evidence>
<dbReference type="Gene3D" id="2.60.40.420">
    <property type="entry name" value="Cupredoxins - blue copper proteins"/>
    <property type="match status" value="2"/>
</dbReference>
<keyword evidence="3" id="KW-0186">Copper</keyword>
<feature type="domain" description="Plastocyanin-like" evidence="5">
    <location>
        <begin position="260"/>
        <end position="351"/>
    </location>
</feature>
<dbReference type="Pfam" id="PF07731">
    <property type="entry name" value="Cu-oxidase_2"/>
    <property type="match status" value="1"/>
</dbReference>
<dbReference type="GO" id="GO:0051301">
    <property type="term" value="P:cell division"/>
    <property type="evidence" value="ECO:0007669"/>
    <property type="project" value="UniProtKB-KW"/>
</dbReference>
<evidence type="ECO:0000256" key="4">
    <source>
        <dbReference type="SAM" id="SignalP"/>
    </source>
</evidence>
<dbReference type="InterPro" id="IPR011707">
    <property type="entry name" value="Cu-oxidase-like_N"/>
</dbReference>
<dbReference type="PANTHER" id="PTHR11709:SF394">
    <property type="entry name" value="FI03373P-RELATED"/>
    <property type="match status" value="1"/>
</dbReference>
<evidence type="ECO:0000256" key="2">
    <source>
        <dbReference type="ARBA" id="ARBA00023002"/>
    </source>
</evidence>
<dbReference type="Pfam" id="PF07732">
    <property type="entry name" value="Cu-oxidase_3"/>
    <property type="match status" value="1"/>
</dbReference>
<keyword evidence="4" id="KW-0732">Signal</keyword>
<dbReference type="GO" id="GO:0016491">
    <property type="term" value="F:oxidoreductase activity"/>
    <property type="evidence" value="ECO:0007669"/>
    <property type="project" value="UniProtKB-KW"/>
</dbReference>
<dbReference type="CDD" id="cd13896">
    <property type="entry name" value="CuRO_3_CopA"/>
    <property type="match status" value="1"/>
</dbReference>
<dbReference type="AlphaFoldDB" id="A0A1G6GEM9"/>
<dbReference type="RefSeq" id="WP_139283132.1">
    <property type="nucleotide sequence ID" value="NZ_FMYF01000002.1"/>
</dbReference>
<proteinExistence type="predicted"/>
<keyword evidence="8" id="KW-0946">Virion</keyword>
<dbReference type="PROSITE" id="PS00079">
    <property type="entry name" value="MULTICOPPER_OXIDASE1"/>
    <property type="match status" value="1"/>
</dbReference>
<dbReference type="InterPro" id="IPR002355">
    <property type="entry name" value="Cu_oxidase_Cu_BS"/>
</dbReference>
<dbReference type="InterPro" id="IPR011706">
    <property type="entry name" value="Cu-oxidase_C"/>
</dbReference>
<dbReference type="OrthoDB" id="345021at2"/>
<dbReference type="InterPro" id="IPR006311">
    <property type="entry name" value="TAT_signal"/>
</dbReference>
<keyword evidence="1" id="KW-0479">Metal-binding</keyword>
<evidence type="ECO:0000313" key="8">
    <source>
        <dbReference type="EMBL" id="SDB80458.1"/>
    </source>
</evidence>
<dbReference type="InterPro" id="IPR001117">
    <property type="entry name" value="Cu-oxidase_2nd"/>
</dbReference>
<dbReference type="PROSITE" id="PS51257">
    <property type="entry name" value="PROKAR_LIPOPROTEIN"/>
    <property type="match status" value="1"/>
</dbReference>
<dbReference type="STRING" id="1577474.GA0111570_102248"/>
<name>A0A1G6GEM9_9ACTN</name>
<protein>
    <submittedName>
        <fullName evidence="8">Multicopper oxidase with three cupredoxin domains (Includes cell division protein FtsP and spore coat protein CotA)</fullName>
    </submittedName>
</protein>
<dbReference type="Pfam" id="PF00394">
    <property type="entry name" value="Cu-oxidase"/>
    <property type="match status" value="1"/>
</dbReference>
<dbReference type="CDD" id="cd13870">
    <property type="entry name" value="CuRO_2_CopA_like_1"/>
    <property type="match status" value="1"/>
</dbReference>
<dbReference type="InterPro" id="IPR033138">
    <property type="entry name" value="Cu_oxidase_CS"/>
</dbReference>
<dbReference type="InterPro" id="IPR034279">
    <property type="entry name" value="CuRO_3_CopA"/>
</dbReference>
<keyword evidence="8" id="KW-0131">Cell cycle</keyword>
<accession>A0A1G6GEM9</accession>
<evidence type="ECO:0000259" key="7">
    <source>
        <dbReference type="Pfam" id="PF07732"/>
    </source>
</evidence>
<evidence type="ECO:0000259" key="5">
    <source>
        <dbReference type="Pfam" id="PF00394"/>
    </source>
</evidence>
<dbReference type="PANTHER" id="PTHR11709">
    <property type="entry name" value="MULTI-COPPER OXIDASE"/>
    <property type="match status" value="1"/>
</dbReference>
<dbReference type="SUPFAM" id="SSF49503">
    <property type="entry name" value="Cupredoxins"/>
    <property type="match status" value="3"/>
</dbReference>
<dbReference type="GO" id="GO:0005507">
    <property type="term" value="F:copper ion binding"/>
    <property type="evidence" value="ECO:0007669"/>
    <property type="project" value="InterPro"/>
</dbReference>
<dbReference type="PROSITE" id="PS51318">
    <property type="entry name" value="TAT"/>
    <property type="match status" value="1"/>
</dbReference>
<keyword evidence="8" id="KW-0167">Capsid protein</keyword>
<evidence type="ECO:0000259" key="6">
    <source>
        <dbReference type="Pfam" id="PF07731"/>
    </source>
</evidence>
<feature type="chain" id="PRO_5039090992" evidence="4">
    <location>
        <begin position="25"/>
        <end position="512"/>
    </location>
</feature>
<dbReference type="PROSITE" id="PS00080">
    <property type="entry name" value="MULTICOPPER_OXIDASE2"/>
    <property type="match status" value="1"/>
</dbReference>
<evidence type="ECO:0000313" key="9">
    <source>
        <dbReference type="Proteomes" id="UP000199086"/>
    </source>
</evidence>
<gene>
    <name evidence="8" type="ORF">GA0111570_102248</name>
</gene>
<keyword evidence="2" id="KW-0560">Oxidoreductase</keyword>
<dbReference type="Proteomes" id="UP000199086">
    <property type="component" value="Unassembled WGS sequence"/>
</dbReference>
<keyword evidence="9" id="KW-1185">Reference proteome</keyword>
<feature type="domain" description="Plastocyanin-like" evidence="7">
    <location>
        <begin position="65"/>
        <end position="173"/>
    </location>
</feature>
<dbReference type="CDD" id="cd13861">
    <property type="entry name" value="CuRO_1_CumA_like"/>
    <property type="match status" value="1"/>
</dbReference>
<feature type="domain" description="Plastocyanin-like" evidence="6">
    <location>
        <begin position="402"/>
        <end position="510"/>
    </location>
</feature>
<dbReference type="InterPro" id="IPR008972">
    <property type="entry name" value="Cupredoxin"/>
</dbReference>
<feature type="signal peptide" evidence="4">
    <location>
        <begin position="1"/>
        <end position="24"/>
    </location>
</feature>
<dbReference type="InterPro" id="IPR045087">
    <property type="entry name" value="Cu-oxidase_fam"/>
</dbReference>